<evidence type="ECO:0000256" key="4">
    <source>
        <dbReference type="ARBA" id="ARBA00022989"/>
    </source>
</evidence>
<dbReference type="AlphaFoldDB" id="A0A8J7S3W5"/>
<evidence type="ECO:0000313" key="7">
    <source>
        <dbReference type="EMBL" id="MBP5858239.1"/>
    </source>
</evidence>
<protein>
    <submittedName>
        <fullName evidence="7">LysE family translocator</fullName>
    </submittedName>
</protein>
<evidence type="ECO:0000256" key="5">
    <source>
        <dbReference type="ARBA" id="ARBA00023136"/>
    </source>
</evidence>
<dbReference type="PANTHER" id="PTHR30086">
    <property type="entry name" value="ARGININE EXPORTER PROTEIN ARGO"/>
    <property type="match status" value="1"/>
</dbReference>
<feature type="transmembrane region" description="Helical" evidence="6">
    <location>
        <begin position="72"/>
        <end position="92"/>
    </location>
</feature>
<evidence type="ECO:0000256" key="1">
    <source>
        <dbReference type="ARBA" id="ARBA00004651"/>
    </source>
</evidence>
<dbReference type="Proteomes" id="UP000672602">
    <property type="component" value="Unassembled WGS sequence"/>
</dbReference>
<keyword evidence="4 6" id="KW-1133">Transmembrane helix</keyword>
<name>A0A8J7S3W5_9PROT</name>
<feature type="transmembrane region" description="Helical" evidence="6">
    <location>
        <begin position="41"/>
        <end position="66"/>
    </location>
</feature>
<keyword evidence="5 6" id="KW-0472">Membrane</keyword>
<comment type="caution">
    <text evidence="7">The sequence shown here is derived from an EMBL/GenBank/DDBJ whole genome shotgun (WGS) entry which is preliminary data.</text>
</comment>
<keyword evidence="3 6" id="KW-0812">Transmembrane</keyword>
<evidence type="ECO:0000256" key="3">
    <source>
        <dbReference type="ARBA" id="ARBA00022692"/>
    </source>
</evidence>
<dbReference type="GO" id="GO:0015171">
    <property type="term" value="F:amino acid transmembrane transporter activity"/>
    <property type="evidence" value="ECO:0007669"/>
    <property type="project" value="TreeGrafter"/>
</dbReference>
<gene>
    <name evidence="7" type="ORF">KAJ83_14560</name>
</gene>
<feature type="transmembrane region" description="Helical" evidence="6">
    <location>
        <begin position="113"/>
        <end position="132"/>
    </location>
</feature>
<feature type="transmembrane region" description="Helical" evidence="6">
    <location>
        <begin position="6"/>
        <end position="29"/>
    </location>
</feature>
<comment type="subcellular location">
    <subcellularLocation>
        <location evidence="1">Cell membrane</location>
        <topology evidence="1">Multi-pass membrane protein</topology>
    </subcellularLocation>
</comment>
<dbReference type="GO" id="GO:0005886">
    <property type="term" value="C:plasma membrane"/>
    <property type="evidence" value="ECO:0007669"/>
    <property type="project" value="UniProtKB-SubCell"/>
</dbReference>
<keyword evidence="2" id="KW-1003">Cell membrane</keyword>
<sequence length="208" mass="22135">MPSSDLLTAFLIASALFACVPGPSMLFAATRTLSDGRRAGWWAMLGFHIAGLCHVAAAAFGVSALIALVPPLFIAMKLVGAGYLIWLGIGYLRRPRPISRISTGRTGMKGLRDSFLVEVLNPKSALFFLAFLPQFTQAGASLPVWAQIAILGLIVNLMFSLTDALMIEGAHRIARRLRGSGRVPVLPRRLAGGALIALGINLALTGER</sequence>
<evidence type="ECO:0000313" key="8">
    <source>
        <dbReference type="Proteomes" id="UP000672602"/>
    </source>
</evidence>
<evidence type="ECO:0000256" key="6">
    <source>
        <dbReference type="SAM" id="Phobius"/>
    </source>
</evidence>
<dbReference type="PANTHER" id="PTHR30086:SF20">
    <property type="entry name" value="ARGININE EXPORTER PROTEIN ARGO-RELATED"/>
    <property type="match status" value="1"/>
</dbReference>
<feature type="transmembrane region" description="Helical" evidence="6">
    <location>
        <begin position="144"/>
        <end position="165"/>
    </location>
</feature>
<dbReference type="PIRSF" id="PIRSF006324">
    <property type="entry name" value="LeuE"/>
    <property type="match status" value="1"/>
</dbReference>
<proteinExistence type="predicted"/>
<keyword evidence="8" id="KW-1185">Reference proteome</keyword>
<dbReference type="Pfam" id="PF01810">
    <property type="entry name" value="LysE"/>
    <property type="match status" value="1"/>
</dbReference>
<dbReference type="RefSeq" id="WP_210682800.1">
    <property type="nucleotide sequence ID" value="NZ_JAGMWN010000006.1"/>
</dbReference>
<accession>A0A8J7S3W5</accession>
<organism evidence="7 8">
    <name type="scientific">Marivibrio halodurans</name>
    <dbReference type="NCBI Taxonomy" id="2039722"/>
    <lineage>
        <taxon>Bacteria</taxon>
        <taxon>Pseudomonadati</taxon>
        <taxon>Pseudomonadota</taxon>
        <taxon>Alphaproteobacteria</taxon>
        <taxon>Rhodospirillales</taxon>
        <taxon>Rhodospirillaceae</taxon>
        <taxon>Marivibrio</taxon>
    </lineage>
</organism>
<dbReference type="InterPro" id="IPR001123">
    <property type="entry name" value="LeuE-type"/>
</dbReference>
<dbReference type="EMBL" id="JAGMWN010000006">
    <property type="protein sequence ID" value="MBP5858239.1"/>
    <property type="molecule type" value="Genomic_DNA"/>
</dbReference>
<reference evidence="7" key="1">
    <citation type="submission" date="2021-04" db="EMBL/GenBank/DDBJ databases">
        <authorList>
            <person name="Zhang D.-C."/>
        </authorList>
    </citation>
    <scope>NUCLEOTIDE SEQUENCE</scope>
    <source>
        <strain evidence="7">CGMCC 1.15697</strain>
    </source>
</reference>
<evidence type="ECO:0000256" key="2">
    <source>
        <dbReference type="ARBA" id="ARBA00022475"/>
    </source>
</evidence>